<proteinExistence type="evidence at transcript level"/>
<dbReference type="PRINTS" id="PR00356">
    <property type="entry name" value="ANTIFREEZEII"/>
</dbReference>
<dbReference type="InterPro" id="IPR050111">
    <property type="entry name" value="C-type_lectin/snaclec_domain"/>
</dbReference>
<dbReference type="SMART" id="SM00034">
    <property type="entry name" value="CLECT"/>
    <property type="match status" value="1"/>
</dbReference>
<keyword evidence="2" id="KW-0732">Signal</keyword>
<dbReference type="InterPro" id="IPR018378">
    <property type="entry name" value="C-type_lectin_CS"/>
</dbReference>
<evidence type="ECO:0000313" key="4">
    <source>
        <dbReference type="EMBL" id="QNH72434.1"/>
    </source>
</evidence>
<dbReference type="Pfam" id="PF00059">
    <property type="entry name" value="Lectin_C"/>
    <property type="match status" value="1"/>
</dbReference>
<keyword evidence="1" id="KW-1015">Disulfide bond</keyword>
<organism evidence="4">
    <name type="scientific">Pachycerianthus borealis</name>
    <dbReference type="NCBI Taxonomy" id="2736680"/>
    <lineage>
        <taxon>Eukaryota</taxon>
        <taxon>Metazoa</taxon>
        <taxon>Cnidaria</taxon>
        <taxon>Anthozoa</taxon>
        <taxon>Ceriantharia</taxon>
        <taxon>Spirularia</taxon>
        <taxon>Cerianthidae</taxon>
        <taxon>Pachycerianthus</taxon>
    </lineage>
</organism>
<dbReference type="InterPro" id="IPR016187">
    <property type="entry name" value="CTDL_fold"/>
</dbReference>
<dbReference type="SUPFAM" id="SSF56436">
    <property type="entry name" value="C-type lectin-like"/>
    <property type="match status" value="1"/>
</dbReference>
<dbReference type="InterPro" id="IPR002353">
    <property type="entry name" value="AntifreezeII"/>
</dbReference>
<dbReference type="InterPro" id="IPR016186">
    <property type="entry name" value="C-type_lectin-like/link_sf"/>
</dbReference>
<feature type="chain" id="PRO_5028958365" evidence="2">
    <location>
        <begin position="19"/>
        <end position="259"/>
    </location>
</feature>
<dbReference type="EMBL" id="MT747500">
    <property type="protein sequence ID" value="QNH72434.1"/>
    <property type="molecule type" value="mRNA"/>
</dbReference>
<feature type="signal peptide" evidence="2">
    <location>
        <begin position="1"/>
        <end position="18"/>
    </location>
</feature>
<name>A0A7G7WYU5_9CNID</name>
<sequence>MSIFINMLVLMLAQYSECTTTNYEGCYRDVINDRALETLIFTDRDQNSAVYSGTPISWSTWDTYACDFIERCAEAAEVEGYDTFGLQFYGECWAGNSDYTRHGTQTNCVTENYQLPGQCHFGIQMSLAVYTIPTIEECETGWSIFEGNCYKKETECTTFADAEQSCVDQGGHLTSIHSVEENDFVTTLVSDTAWIGFNDLDVEGTFVWTDGTNADYTNWINAEPNNVLNAQHCVVLVSSLEGEWGDLVCLQCHAYVCKK</sequence>
<dbReference type="PROSITE" id="PS50041">
    <property type="entry name" value="C_TYPE_LECTIN_2"/>
    <property type="match status" value="1"/>
</dbReference>
<dbReference type="CDD" id="cd00037">
    <property type="entry name" value="CLECT"/>
    <property type="match status" value="1"/>
</dbReference>
<evidence type="ECO:0000259" key="3">
    <source>
        <dbReference type="PROSITE" id="PS50041"/>
    </source>
</evidence>
<accession>A0A7G7WYU5</accession>
<feature type="domain" description="C-type lectin" evidence="3">
    <location>
        <begin position="145"/>
        <end position="258"/>
    </location>
</feature>
<dbReference type="PANTHER" id="PTHR22803">
    <property type="entry name" value="MANNOSE, PHOSPHOLIPASE, LECTIN RECEPTOR RELATED"/>
    <property type="match status" value="1"/>
</dbReference>
<dbReference type="Gene3D" id="3.10.100.10">
    <property type="entry name" value="Mannose-Binding Protein A, subunit A"/>
    <property type="match status" value="1"/>
</dbReference>
<dbReference type="PROSITE" id="PS00615">
    <property type="entry name" value="C_TYPE_LECTIN_1"/>
    <property type="match status" value="1"/>
</dbReference>
<dbReference type="AlphaFoldDB" id="A0A7G7WYU5"/>
<reference evidence="4" key="1">
    <citation type="journal article" date="2020" name="Mar. Drugs">
        <title>Transcriptomic Analysis of Four Cerianthid (Cnidaria, Ceriantharia) Venoms.</title>
        <authorList>
            <person name="Klompen A.M.L."/>
            <person name="Macrander J."/>
            <person name="Reitzel A.M."/>
            <person name="Stampar S.N."/>
        </authorList>
    </citation>
    <scope>NUCLEOTIDE SEQUENCE</scope>
</reference>
<evidence type="ECO:0000256" key="1">
    <source>
        <dbReference type="ARBA" id="ARBA00023157"/>
    </source>
</evidence>
<dbReference type="InterPro" id="IPR001304">
    <property type="entry name" value="C-type_lectin-like"/>
</dbReference>
<reference evidence="4" key="2">
    <citation type="submission" date="2020-07" db="EMBL/GenBank/DDBJ databases">
        <authorList>
            <person name="Klompen A.L."/>
            <person name="Macrander J."/>
            <person name="Reitzel A.M."/>
            <person name="Stampar S.N."/>
        </authorList>
    </citation>
    <scope>NUCLEOTIDE SEQUENCE</scope>
</reference>
<evidence type="ECO:0000256" key="2">
    <source>
        <dbReference type="SAM" id="SignalP"/>
    </source>
</evidence>
<protein>
    <submittedName>
        <fullName evidence="4">Toxin candidate TRINITY_DN14951_c0_g1_i1.p1</fullName>
    </submittedName>
</protein>